<accession>A0A4U5LXT5</accession>
<comment type="caution">
    <text evidence="1">The sequence shown here is derived from an EMBL/GenBank/DDBJ whole genome shotgun (WGS) entry which is preliminary data.</text>
</comment>
<dbReference type="EMBL" id="AZBU02000011">
    <property type="protein sequence ID" value="TKR61037.1"/>
    <property type="molecule type" value="Genomic_DNA"/>
</dbReference>
<protein>
    <submittedName>
        <fullName evidence="1">Uncharacterized protein</fullName>
    </submittedName>
</protein>
<reference evidence="1 2" key="2">
    <citation type="journal article" date="2019" name="G3 (Bethesda)">
        <title>Hybrid Assembly of the Genome of the Entomopathogenic Nematode Steinernema carpocapsae Identifies the X-Chromosome.</title>
        <authorList>
            <person name="Serra L."/>
            <person name="Macchietto M."/>
            <person name="Macias-Munoz A."/>
            <person name="McGill C.J."/>
            <person name="Rodriguez I.M."/>
            <person name="Rodriguez B."/>
            <person name="Murad R."/>
            <person name="Mortazavi A."/>
        </authorList>
    </citation>
    <scope>NUCLEOTIDE SEQUENCE [LARGE SCALE GENOMIC DNA]</scope>
    <source>
        <strain evidence="1 2">ALL</strain>
    </source>
</reference>
<proteinExistence type="predicted"/>
<evidence type="ECO:0000313" key="2">
    <source>
        <dbReference type="Proteomes" id="UP000298663"/>
    </source>
</evidence>
<name>A0A4U5LXT5_STECR</name>
<organism evidence="1 2">
    <name type="scientific">Steinernema carpocapsae</name>
    <name type="common">Entomopathogenic nematode</name>
    <dbReference type="NCBI Taxonomy" id="34508"/>
    <lineage>
        <taxon>Eukaryota</taxon>
        <taxon>Metazoa</taxon>
        <taxon>Ecdysozoa</taxon>
        <taxon>Nematoda</taxon>
        <taxon>Chromadorea</taxon>
        <taxon>Rhabditida</taxon>
        <taxon>Tylenchina</taxon>
        <taxon>Panagrolaimomorpha</taxon>
        <taxon>Strongyloidoidea</taxon>
        <taxon>Steinernematidae</taxon>
        <taxon>Steinernema</taxon>
    </lineage>
</organism>
<dbReference type="Proteomes" id="UP000298663">
    <property type="component" value="Unassembled WGS sequence"/>
</dbReference>
<evidence type="ECO:0000313" key="1">
    <source>
        <dbReference type="EMBL" id="TKR61037.1"/>
    </source>
</evidence>
<gene>
    <name evidence="1" type="ORF">L596_028204</name>
</gene>
<dbReference type="AlphaFoldDB" id="A0A4U5LXT5"/>
<sequence>MVSKSLMQMQVNICSTPRERRPSTSFVVCFERARRSRETVSSVDRSSCVWRIYDIPRPSDALRPWARQCPSARTWWPIARYERAARSNSDLWLFSIEIHFEKRRSVLTKAD</sequence>
<reference evidence="1 2" key="1">
    <citation type="journal article" date="2015" name="Genome Biol.">
        <title>Comparative genomics of Steinernema reveals deeply conserved gene regulatory networks.</title>
        <authorList>
            <person name="Dillman A.R."/>
            <person name="Macchietto M."/>
            <person name="Porter C.F."/>
            <person name="Rogers A."/>
            <person name="Williams B."/>
            <person name="Antoshechkin I."/>
            <person name="Lee M.M."/>
            <person name="Goodwin Z."/>
            <person name="Lu X."/>
            <person name="Lewis E.E."/>
            <person name="Goodrich-Blair H."/>
            <person name="Stock S.P."/>
            <person name="Adams B.J."/>
            <person name="Sternberg P.W."/>
            <person name="Mortazavi A."/>
        </authorList>
    </citation>
    <scope>NUCLEOTIDE SEQUENCE [LARGE SCALE GENOMIC DNA]</scope>
    <source>
        <strain evidence="1 2">ALL</strain>
    </source>
</reference>
<keyword evidence="2" id="KW-1185">Reference proteome</keyword>